<dbReference type="GO" id="GO:0019866">
    <property type="term" value="C:organelle inner membrane"/>
    <property type="evidence" value="ECO:0007669"/>
    <property type="project" value="InterPro"/>
</dbReference>
<dbReference type="CDD" id="cd00212">
    <property type="entry name" value="PTS_IIB_glc"/>
    <property type="match status" value="2"/>
</dbReference>
<evidence type="ECO:0000256" key="3">
    <source>
        <dbReference type="ARBA" id="ARBA00022475"/>
    </source>
</evidence>
<dbReference type="InterPro" id="IPR013013">
    <property type="entry name" value="PTS_EIIC_1"/>
</dbReference>
<feature type="transmembrane region" description="Helical" evidence="12">
    <location>
        <begin position="358"/>
        <end position="381"/>
    </location>
</feature>
<keyword evidence="10 12" id="KW-0472">Membrane</keyword>
<feature type="active site" description="Phosphocysteine intermediate; for EIIB activity" evidence="11">
    <location>
        <position position="432"/>
    </location>
</feature>
<feature type="domain" description="PTS EIIC type-1" evidence="14">
    <location>
        <begin position="3"/>
        <end position="390"/>
    </location>
</feature>
<dbReference type="InterPro" id="IPR001996">
    <property type="entry name" value="PTS_IIB_1"/>
</dbReference>
<dbReference type="GO" id="GO:0015764">
    <property type="term" value="P:N-acetylglucosamine transport"/>
    <property type="evidence" value="ECO:0007669"/>
    <property type="project" value="TreeGrafter"/>
</dbReference>
<feature type="transmembrane region" description="Helical" evidence="12">
    <location>
        <begin position="282"/>
        <end position="298"/>
    </location>
</feature>
<dbReference type="GO" id="GO:0008982">
    <property type="term" value="F:protein-N(PI)-phosphohistidine-sugar phosphotransferase activity"/>
    <property type="evidence" value="ECO:0007669"/>
    <property type="project" value="InterPro"/>
</dbReference>
<keyword evidence="7 12" id="KW-0812">Transmembrane</keyword>
<dbReference type="KEGG" id="mbd:MEBOL_004231"/>
<evidence type="ECO:0000256" key="12">
    <source>
        <dbReference type="SAM" id="Phobius"/>
    </source>
</evidence>
<feature type="transmembrane region" description="Helical" evidence="12">
    <location>
        <begin position="119"/>
        <end position="139"/>
    </location>
</feature>
<dbReference type="EMBL" id="CP022163">
    <property type="protein sequence ID" value="ATB30769.1"/>
    <property type="molecule type" value="Genomic_DNA"/>
</dbReference>
<dbReference type="PROSITE" id="PS51103">
    <property type="entry name" value="PTS_EIIC_TYPE_1"/>
    <property type="match status" value="1"/>
</dbReference>
<dbReference type="SUPFAM" id="SSF55604">
    <property type="entry name" value="Glucose permease domain IIB"/>
    <property type="match status" value="2"/>
</dbReference>
<evidence type="ECO:0000259" key="14">
    <source>
        <dbReference type="PROSITE" id="PS51103"/>
    </source>
</evidence>
<dbReference type="InterPro" id="IPR036878">
    <property type="entry name" value="Glu_permease_IIB"/>
</dbReference>
<dbReference type="Pfam" id="PF00367">
    <property type="entry name" value="PTS_EIIB"/>
    <property type="match status" value="2"/>
</dbReference>
<dbReference type="GO" id="GO:0015572">
    <property type="term" value="F:N-acetylglucosamine transmembrane transporter activity"/>
    <property type="evidence" value="ECO:0007669"/>
    <property type="project" value="InterPro"/>
</dbReference>
<dbReference type="RefSeq" id="WP_095979185.1">
    <property type="nucleotide sequence ID" value="NZ_CP022163.1"/>
</dbReference>
<feature type="transmembrane region" description="Helical" evidence="12">
    <location>
        <begin position="12"/>
        <end position="32"/>
    </location>
</feature>
<evidence type="ECO:0000256" key="8">
    <source>
        <dbReference type="ARBA" id="ARBA00022777"/>
    </source>
</evidence>
<dbReference type="InterPro" id="IPR010974">
    <property type="entry name" value="PTS_IIBC_nag"/>
</dbReference>
<dbReference type="PROSITE" id="PS01035">
    <property type="entry name" value="PTS_EIIB_TYPE_1_CYS"/>
    <property type="match status" value="2"/>
</dbReference>
<dbReference type="GO" id="GO:0005886">
    <property type="term" value="C:plasma membrane"/>
    <property type="evidence" value="ECO:0007669"/>
    <property type="project" value="UniProtKB-SubCell"/>
</dbReference>
<dbReference type="PROSITE" id="PS51098">
    <property type="entry name" value="PTS_EIIB_TYPE_1"/>
    <property type="match status" value="2"/>
</dbReference>
<dbReference type="NCBIfam" id="TIGR00826">
    <property type="entry name" value="EIIB_glc"/>
    <property type="match status" value="1"/>
</dbReference>
<protein>
    <submittedName>
        <fullName evidence="15">PTS N-acetylglucosamine IIA component protein</fullName>
    </submittedName>
</protein>
<feature type="transmembrane region" description="Helical" evidence="12">
    <location>
        <begin position="304"/>
        <end position="328"/>
    </location>
</feature>
<sequence length="574" mass="60114">MVSNKFAGVQQLGRALMLPIAVLPIAGLLLRLGQPDLLGISFVAAAGDAIFSNLGLLFAVGVAVGFAKENHGAAGLAGAVGFLITVKGTEALVQVPPAVLDGLVGAAKDLAVAGYKARLASKISVPAGILSGLFAGLLYNRYKDIKLPEYLAFFGGRRFIPIVTGLACLGLALVFGFGWPGIEAGLDTVSRAVFSAGRAGLFLYGFFNRLLIVTGLHHILNNLAWFILGDYNGVTGDLNRFFKGDPTAGAMMSGFFPVMMFGLPAACLAMYRAALPRNRAKVGGVLLSMALTSFLTGVTEPIEFAFMFLAPPLYLLHAVLTGVSIVLMDILNVKLGFGFSAGLFDYVLNYKLATQPILLLPVGAAYFAVYYGLFSVCIAHFNLKTLGREDEEVFATAAPSEGASLPAPAMSRGASWIQALGGAANLQNVDACTTRLRLTVADNTRVDETALKVLGSRGIIRPAPGSVQIIIGPLADQVASEVRDALRASPASVNPERILAQGMLAALGGASNIRDIGLCSTRLRLVLVDDQRVNDAALNGLATRGVVKPTAGSVQVIIGPSAERVADELRALLR</sequence>
<name>A0A250IG19_9BACT</name>
<evidence type="ECO:0000256" key="2">
    <source>
        <dbReference type="ARBA" id="ARBA00022448"/>
    </source>
</evidence>
<evidence type="ECO:0000256" key="9">
    <source>
        <dbReference type="ARBA" id="ARBA00022989"/>
    </source>
</evidence>
<dbReference type="PANTHER" id="PTHR30009">
    <property type="entry name" value="CYTOCHROME C-TYPE SYNTHESIS PROTEIN AND PTS TRANSMEMBRANE COMPONENT"/>
    <property type="match status" value="1"/>
</dbReference>
<dbReference type="OrthoDB" id="9765468at2"/>
<evidence type="ECO:0000256" key="1">
    <source>
        <dbReference type="ARBA" id="ARBA00004651"/>
    </source>
</evidence>
<evidence type="ECO:0000256" key="10">
    <source>
        <dbReference type="ARBA" id="ARBA00023136"/>
    </source>
</evidence>
<feature type="domain" description="PTS EIIB type-1" evidence="13">
    <location>
        <begin position="497"/>
        <end position="574"/>
    </location>
</feature>
<keyword evidence="9 12" id="KW-1133">Transmembrane helix</keyword>
<feature type="transmembrane region" description="Helical" evidence="12">
    <location>
        <begin position="38"/>
        <end position="66"/>
    </location>
</feature>
<feature type="domain" description="PTS EIIB type-1" evidence="13">
    <location>
        <begin position="410"/>
        <end position="492"/>
    </location>
</feature>
<proteinExistence type="predicted"/>
<keyword evidence="6" id="KW-0598">Phosphotransferase system</keyword>
<keyword evidence="16" id="KW-1185">Reference proteome</keyword>
<dbReference type="GO" id="GO:0009401">
    <property type="term" value="P:phosphoenolpyruvate-dependent sugar phosphotransferase system"/>
    <property type="evidence" value="ECO:0007669"/>
    <property type="project" value="UniProtKB-KW"/>
</dbReference>
<evidence type="ECO:0000313" key="16">
    <source>
        <dbReference type="Proteomes" id="UP000217289"/>
    </source>
</evidence>
<reference evidence="15 16" key="1">
    <citation type="submission" date="2017-06" db="EMBL/GenBank/DDBJ databases">
        <authorList>
            <person name="Kim H.J."/>
            <person name="Triplett B.A."/>
        </authorList>
    </citation>
    <scope>NUCLEOTIDE SEQUENCE [LARGE SCALE GENOMIC DNA]</scope>
    <source>
        <strain evidence="15 16">DSM 14713</strain>
    </source>
</reference>
<keyword evidence="5" id="KW-0808">Transferase</keyword>
<evidence type="ECO:0000256" key="5">
    <source>
        <dbReference type="ARBA" id="ARBA00022679"/>
    </source>
</evidence>
<dbReference type="InterPro" id="IPR018113">
    <property type="entry name" value="PTrfase_EIIB_Cys"/>
</dbReference>
<dbReference type="GO" id="GO:0016301">
    <property type="term" value="F:kinase activity"/>
    <property type="evidence" value="ECO:0007669"/>
    <property type="project" value="UniProtKB-KW"/>
</dbReference>
<dbReference type="PANTHER" id="PTHR30009:SF4">
    <property type="entry name" value="PTS SYSTEM N-ACETYLGLUCOSAMINE-SPECIFIC EIICBA COMPONENT"/>
    <property type="match status" value="1"/>
</dbReference>
<dbReference type="GO" id="GO:0090563">
    <property type="term" value="F:protein-phosphocysteine-sugar phosphotransferase activity"/>
    <property type="evidence" value="ECO:0007669"/>
    <property type="project" value="TreeGrafter"/>
</dbReference>
<gene>
    <name evidence="15" type="ORF">MEBOL_004231</name>
</gene>
<evidence type="ECO:0000256" key="7">
    <source>
        <dbReference type="ARBA" id="ARBA00022692"/>
    </source>
</evidence>
<dbReference type="Gene3D" id="3.30.1360.60">
    <property type="entry name" value="Glucose permease domain IIB"/>
    <property type="match status" value="2"/>
</dbReference>
<dbReference type="InterPro" id="IPR003352">
    <property type="entry name" value="PTS_EIIC"/>
</dbReference>
<evidence type="ECO:0000313" key="15">
    <source>
        <dbReference type="EMBL" id="ATB30769.1"/>
    </source>
</evidence>
<dbReference type="Pfam" id="PF02378">
    <property type="entry name" value="PTS_EIIC"/>
    <property type="match status" value="1"/>
</dbReference>
<accession>A0A250IG19</accession>
<dbReference type="Proteomes" id="UP000217289">
    <property type="component" value="Chromosome"/>
</dbReference>
<dbReference type="InterPro" id="IPR050429">
    <property type="entry name" value="PTS_Glucose_EIICBA"/>
</dbReference>
<keyword evidence="2" id="KW-0813">Transport</keyword>
<evidence type="ECO:0000256" key="6">
    <source>
        <dbReference type="ARBA" id="ARBA00022683"/>
    </source>
</evidence>
<feature type="transmembrane region" description="Helical" evidence="12">
    <location>
        <begin position="159"/>
        <end position="180"/>
    </location>
</feature>
<feature type="transmembrane region" description="Helical" evidence="12">
    <location>
        <begin position="201"/>
        <end position="228"/>
    </location>
</feature>
<evidence type="ECO:0000256" key="11">
    <source>
        <dbReference type="PROSITE-ProRule" id="PRU00421"/>
    </source>
</evidence>
<dbReference type="AlphaFoldDB" id="A0A250IG19"/>
<feature type="active site" description="Phosphocysteine intermediate; for EIIB activity" evidence="11">
    <location>
        <position position="519"/>
    </location>
</feature>
<comment type="subcellular location">
    <subcellularLocation>
        <location evidence="1">Cell membrane</location>
        <topology evidence="1">Multi-pass membrane protein</topology>
    </subcellularLocation>
</comment>
<evidence type="ECO:0000256" key="4">
    <source>
        <dbReference type="ARBA" id="ARBA00022597"/>
    </source>
</evidence>
<feature type="transmembrane region" description="Helical" evidence="12">
    <location>
        <begin position="248"/>
        <end position="270"/>
    </location>
</feature>
<keyword evidence="4" id="KW-0762">Sugar transport</keyword>
<organism evidence="15 16">
    <name type="scientific">Melittangium boletus DSM 14713</name>
    <dbReference type="NCBI Taxonomy" id="1294270"/>
    <lineage>
        <taxon>Bacteria</taxon>
        <taxon>Pseudomonadati</taxon>
        <taxon>Myxococcota</taxon>
        <taxon>Myxococcia</taxon>
        <taxon>Myxococcales</taxon>
        <taxon>Cystobacterineae</taxon>
        <taxon>Archangiaceae</taxon>
        <taxon>Melittangium</taxon>
    </lineage>
</organism>
<evidence type="ECO:0000259" key="13">
    <source>
        <dbReference type="PROSITE" id="PS51098"/>
    </source>
</evidence>
<keyword evidence="8" id="KW-0418">Kinase</keyword>
<dbReference type="NCBIfam" id="TIGR01998">
    <property type="entry name" value="PTS-II-BC-nag"/>
    <property type="match status" value="1"/>
</dbReference>
<keyword evidence="3" id="KW-1003">Cell membrane</keyword>